<reference evidence="10" key="2">
    <citation type="submission" date="2022-08" db="UniProtKB">
        <authorList>
            <consortium name="EnsemblMetazoa"/>
        </authorList>
    </citation>
    <scope>IDENTIFICATION</scope>
    <source>
        <strain evidence="10">STECLA/ALBI9_A</strain>
    </source>
</reference>
<evidence type="ECO:0000256" key="5">
    <source>
        <dbReference type="ARBA" id="ARBA00023065"/>
    </source>
</evidence>
<dbReference type="InterPro" id="IPR013099">
    <property type="entry name" value="K_chnl_dom"/>
</dbReference>
<dbReference type="OrthoDB" id="297496at2759"/>
<dbReference type="PANTHER" id="PTHR11003">
    <property type="entry name" value="POTASSIUM CHANNEL, SUBFAMILY K"/>
    <property type="match status" value="1"/>
</dbReference>
<name>A0A182FMB5_ANOAL</name>
<comment type="similarity">
    <text evidence="8">Belongs to the two pore domain potassium channel (TC 1.A.1.8) family.</text>
</comment>
<dbReference type="GO" id="GO:0022841">
    <property type="term" value="F:potassium ion leak channel activity"/>
    <property type="evidence" value="ECO:0007669"/>
    <property type="project" value="TreeGrafter"/>
</dbReference>
<comment type="subcellular location">
    <subcellularLocation>
        <location evidence="1">Membrane</location>
        <topology evidence="1">Multi-pass membrane protein</topology>
    </subcellularLocation>
</comment>
<evidence type="ECO:0000256" key="7">
    <source>
        <dbReference type="ARBA" id="ARBA00023303"/>
    </source>
</evidence>
<feature type="domain" description="Potassium channel" evidence="9">
    <location>
        <begin position="260"/>
        <end position="331"/>
    </location>
</feature>
<dbReference type="GO" id="GO:0030322">
    <property type="term" value="P:stabilization of membrane potential"/>
    <property type="evidence" value="ECO:0007669"/>
    <property type="project" value="TreeGrafter"/>
</dbReference>
<dbReference type="KEGG" id="aali:118460763"/>
<evidence type="ECO:0000256" key="4">
    <source>
        <dbReference type="ARBA" id="ARBA00022989"/>
    </source>
</evidence>
<keyword evidence="3 8" id="KW-0812">Transmembrane</keyword>
<dbReference type="InterPro" id="IPR003280">
    <property type="entry name" value="2pore_dom_K_chnl"/>
</dbReference>
<dbReference type="GO" id="GO:0015271">
    <property type="term" value="F:outward rectifier potassium channel activity"/>
    <property type="evidence" value="ECO:0007669"/>
    <property type="project" value="TreeGrafter"/>
</dbReference>
<dbReference type="PRINTS" id="PR01333">
    <property type="entry name" value="2POREKCHANEL"/>
</dbReference>
<keyword evidence="4" id="KW-1133">Transmembrane helix</keyword>
<accession>A0A182FMB5</accession>
<dbReference type="Gene3D" id="1.10.287.70">
    <property type="match status" value="1"/>
</dbReference>
<dbReference type="STRING" id="7167.A0A182FMB5"/>
<keyword evidence="11" id="KW-1185">Reference proteome</keyword>
<dbReference type="RefSeq" id="XP_035781256.1">
    <property type="nucleotide sequence ID" value="XM_035925363.1"/>
</dbReference>
<protein>
    <recommendedName>
        <fullName evidence="9">Potassium channel domain-containing protein</fullName>
    </recommendedName>
</protein>
<keyword evidence="2 8" id="KW-0813">Transport</keyword>
<dbReference type="GO" id="GO:0005886">
    <property type="term" value="C:plasma membrane"/>
    <property type="evidence" value="ECO:0007669"/>
    <property type="project" value="TreeGrafter"/>
</dbReference>
<reference evidence="10 11" key="1">
    <citation type="journal article" date="2017" name="G3 (Bethesda)">
        <title>The Physical Genome Mapping of Anopheles albimanus Corrected Scaffold Misassemblies and Identified Interarm Rearrangements in Genus Anopheles.</title>
        <authorList>
            <person name="Artemov G.N."/>
            <person name="Peery A.N."/>
            <person name="Jiang X."/>
            <person name="Tu Z."/>
            <person name="Stegniy V.N."/>
            <person name="Sharakhova M.V."/>
            <person name="Sharakhov I.V."/>
        </authorList>
    </citation>
    <scope>NUCLEOTIDE SEQUENCE [LARGE SCALE GENOMIC DNA]</scope>
    <source>
        <strain evidence="10 11">ALBI9_A</strain>
    </source>
</reference>
<evidence type="ECO:0000256" key="3">
    <source>
        <dbReference type="ARBA" id="ARBA00022692"/>
    </source>
</evidence>
<dbReference type="GeneID" id="118460763"/>
<dbReference type="VEuPathDB" id="VectorBase:AALB20_036442"/>
<evidence type="ECO:0000256" key="8">
    <source>
        <dbReference type="RuleBase" id="RU003857"/>
    </source>
</evidence>
<dbReference type="Pfam" id="PF07885">
    <property type="entry name" value="Ion_trans_2"/>
    <property type="match status" value="2"/>
</dbReference>
<evidence type="ECO:0000313" key="10">
    <source>
        <dbReference type="EnsemblMetazoa" id="AALB007674-PA"/>
    </source>
</evidence>
<keyword evidence="7 8" id="KW-0407">Ion channel</keyword>
<evidence type="ECO:0000313" key="11">
    <source>
        <dbReference type="Proteomes" id="UP000069272"/>
    </source>
</evidence>
<dbReference type="PANTHER" id="PTHR11003:SF142">
    <property type="entry name" value="POTASSIUM CHANNEL DOMAIN-CONTAINING PROTEIN"/>
    <property type="match status" value="1"/>
</dbReference>
<dbReference type="Proteomes" id="UP000069272">
    <property type="component" value="Chromosome X"/>
</dbReference>
<organism evidence="10 11">
    <name type="scientific">Anopheles albimanus</name>
    <name type="common">New world malaria mosquito</name>
    <dbReference type="NCBI Taxonomy" id="7167"/>
    <lineage>
        <taxon>Eukaryota</taxon>
        <taxon>Metazoa</taxon>
        <taxon>Ecdysozoa</taxon>
        <taxon>Arthropoda</taxon>
        <taxon>Hexapoda</taxon>
        <taxon>Insecta</taxon>
        <taxon>Pterygota</taxon>
        <taxon>Neoptera</taxon>
        <taxon>Endopterygota</taxon>
        <taxon>Diptera</taxon>
        <taxon>Nematocera</taxon>
        <taxon>Culicoidea</taxon>
        <taxon>Culicidae</taxon>
        <taxon>Anophelinae</taxon>
        <taxon>Anopheles</taxon>
    </lineage>
</organism>
<keyword evidence="6" id="KW-0472">Membrane</keyword>
<dbReference type="FunFam" id="1.10.287.70:FF:000190">
    <property type="entry name" value="Uncharacterized protein, isoform A"/>
    <property type="match status" value="1"/>
</dbReference>
<dbReference type="AlphaFoldDB" id="A0A182FMB5"/>
<evidence type="ECO:0000256" key="1">
    <source>
        <dbReference type="ARBA" id="ARBA00004141"/>
    </source>
</evidence>
<feature type="domain" description="Potassium channel" evidence="9">
    <location>
        <begin position="161"/>
        <end position="218"/>
    </location>
</feature>
<dbReference type="VEuPathDB" id="VectorBase:AALB007674"/>
<evidence type="ECO:0000259" key="9">
    <source>
        <dbReference type="Pfam" id="PF07885"/>
    </source>
</evidence>
<evidence type="ECO:0000256" key="2">
    <source>
        <dbReference type="ARBA" id="ARBA00022448"/>
    </source>
</evidence>
<sequence>MATPQPATNGRKATGDDQLLLQEHFQKIDLTQKGGGEEALSAAPTPPASLADRFGRFCARWHIKKVLSHLGLLVSLAVYCGTGGYVFQKLERPAELARTNGLRESLVEHRQQFIYSIVNNTDVRNLERLFELELEKYEQVVQDAAQGGILIDAEQHFPLAVEKWSLLQAVFFASTVITTIGYGNIVPVTDGGRMFCMLFALIGIPFTLTVIADWGRLFAGIVSTLAKNIPALRLARFCPDTGIKKKTDKKWLYAVGSVGFLLIYLAAGTGLLLLWEEDWSFFDGYYFCFITMTTIGFGDLVPSKPNYMLLCTLYILVGLALTSTIIELVRRQYAQSWQKLQALSGPLADTLRRLGESAGTGIDVAALHNDLRRVLTVVSMPRRHGNKKAAAKEMAALEAITNAILQDIKEKQDSQEPGGPPKVLQIVIYESSV</sequence>
<evidence type="ECO:0000256" key="6">
    <source>
        <dbReference type="ARBA" id="ARBA00023136"/>
    </source>
</evidence>
<dbReference type="SUPFAM" id="SSF81324">
    <property type="entry name" value="Voltage-gated potassium channels"/>
    <property type="match status" value="2"/>
</dbReference>
<keyword evidence="5 8" id="KW-0406">Ion transport</keyword>
<dbReference type="EnsemblMetazoa" id="AALB007674-RA">
    <property type="protein sequence ID" value="AALB007674-PA"/>
    <property type="gene ID" value="AALB007674"/>
</dbReference>
<proteinExistence type="inferred from homology"/>